<sequence>MLTEKQEPIICEFDNSYSRLPGHFFARLMPTTVTSPTLIKLNFELAKRLGIDPENLNAEEWAAIFSGNRVPPGAEPIALAYAGHQFGHFVPQLGDGRALLIGEVKDAGGNHRDIQLKGSGITPFSRQGDGKAALGPVLREYLVSEAMHALGVPTTRALAAVTTGEPVYRETVLPGAVLTRVASSHVRVGTFQYFAARGDYDAVKQLADYVINRHYPNLKNSEPLYTSLLQAVTNRQAKLVAQWMRIGFIHGVMNTDNMSI</sequence>
<organism evidence="9">
    <name type="scientific">marine metagenome</name>
    <dbReference type="NCBI Taxonomy" id="408172"/>
    <lineage>
        <taxon>unclassified sequences</taxon>
        <taxon>metagenomes</taxon>
        <taxon>ecological metagenomes</taxon>
    </lineage>
</organism>
<evidence type="ECO:0008006" key="10">
    <source>
        <dbReference type="Google" id="ProtNLM"/>
    </source>
</evidence>
<comment type="cofactor">
    <cofactor evidence="1">
        <name>Mg(2+)</name>
        <dbReference type="ChEBI" id="CHEBI:18420"/>
    </cofactor>
</comment>
<dbReference type="GO" id="GO:0070733">
    <property type="term" value="F:AMPylase activity"/>
    <property type="evidence" value="ECO:0007669"/>
    <property type="project" value="TreeGrafter"/>
</dbReference>
<dbReference type="Pfam" id="PF02696">
    <property type="entry name" value="SelO"/>
    <property type="match status" value="1"/>
</dbReference>
<evidence type="ECO:0000256" key="6">
    <source>
        <dbReference type="ARBA" id="ARBA00022741"/>
    </source>
</evidence>
<keyword evidence="8" id="KW-0460">Magnesium</keyword>
<keyword evidence="6" id="KW-0547">Nucleotide-binding</keyword>
<comment type="similarity">
    <text evidence="2">Belongs to the SELO family.</text>
</comment>
<protein>
    <recommendedName>
        <fullName evidence="10">Selenoprotein O</fullName>
    </recommendedName>
</protein>
<dbReference type="EMBL" id="UINC01110165">
    <property type="protein sequence ID" value="SVC77486.1"/>
    <property type="molecule type" value="Genomic_DNA"/>
</dbReference>
<accession>A0A382PW88</accession>
<proteinExistence type="inferred from homology"/>
<evidence type="ECO:0000256" key="5">
    <source>
        <dbReference type="ARBA" id="ARBA00022723"/>
    </source>
</evidence>
<dbReference type="GO" id="GO:0046872">
    <property type="term" value="F:metal ion binding"/>
    <property type="evidence" value="ECO:0007669"/>
    <property type="project" value="UniProtKB-KW"/>
</dbReference>
<dbReference type="GO" id="GO:0005524">
    <property type="term" value="F:ATP binding"/>
    <property type="evidence" value="ECO:0007669"/>
    <property type="project" value="UniProtKB-KW"/>
</dbReference>
<dbReference type="AlphaFoldDB" id="A0A382PW88"/>
<dbReference type="InterPro" id="IPR003846">
    <property type="entry name" value="SelO"/>
</dbReference>
<keyword evidence="3" id="KW-0808">Transferase</keyword>
<feature type="non-terminal residue" evidence="9">
    <location>
        <position position="260"/>
    </location>
</feature>
<gene>
    <name evidence="9" type="ORF">METZ01_LOCUS330340</name>
</gene>
<evidence type="ECO:0000313" key="9">
    <source>
        <dbReference type="EMBL" id="SVC77486.1"/>
    </source>
</evidence>
<evidence type="ECO:0000256" key="8">
    <source>
        <dbReference type="ARBA" id="ARBA00022842"/>
    </source>
</evidence>
<keyword evidence="5" id="KW-0479">Metal-binding</keyword>
<evidence type="ECO:0000256" key="3">
    <source>
        <dbReference type="ARBA" id="ARBA00022679"/>
    </source>
</evidence>
<evidence type="ECO:0000256" key="7">
    <source>
        <dbReference type="ARBA" id="ARBA00022840"/>
    </source>
</evidence>
<dbReference type="PANTHER" id="PTHR32057:SF14">
    <property type="entry name" value="PROTEIN ADENYLYLTRANSFERASE SELO, MITOCHONDRIAL"/>
    <property type="match status" value="1"/>
</dbReference>
<evidence type="ECO:0000256" key="1">
    <source>
        <dbReference type="ARBA" id="ARBA00001946"/>
    </source>
</evidence>
<keyword evidence="4" id="KW-0548">Nucleotidyltransferase</keyword>
<evidence type="ECO:0000256" key="2">
    <source>
        <dbReference type="ARBA" id="ARBA00009747"/>
    </source>
</evidence>
<name>A0A382PW88_9ZZZZ</name>
<reference evidence="9" key="1">
    <citation type="submission" date="2018-05" db="EMBL/GenBank/DDBJ databases">
        <authorList>
            <person name="Lanie J.A."/>
            <person name="Ng W.-L."/>
            <person name="Kazmierczak K.M."/>
            <person name="Andrzejewski T.M."/>
            <person name="Davidsen T.M."/>
            <person name="Wayne K.J."/>
            <person name="Tettelin H."/>
            <person name="Glass J.I."/>
            <person name="Rusch D."/>
            <person name="Podicherti R."/>
            <person name="Tsui H.-C.T."/>
            <person name="Winkler M.E."/>
        </authorList>
    </citation>
    <scope>NUCLEOTIDE SEQUENCE</scope>
</reference>
<evidence type="ECO:0000256" key="4">
    <source>
        <dbReference type="ARBA" id="ARBA00022695"/>
    </source>
</evidence>
<keyword evidence="7" id="KW-0067">ATP-binding</keyword>
<dbReference type="PANTHER" id="PTHR32057">
    <property type="entry name" value="PROTEIN ADENYLYLTRANSFERASE SELO, MITOCHONDRIAL"/>
    <property type="match status" value="1"/>
</dbReference>